<evidence type="ECO:0000256" key="7">
    <source>
        <dbReference type="RuleBase" id="RU910716"/>
    </source>
</evidence>
<reference evidence="9 10" key="1">
    <citation type="submission" date="2009-06" db="EMBL/GenBank/DDBJ databases">
        <title>The Genome Sequence of Loxodonta africana (African elephant).</title>
        <authorList>
            <person name="Di Palma F."/>
            <person name="Heiman D."/>
            <person name="Young S."/>
            <person name="Johnson J."/>
            <person name="Lander E.S."/>
            <person name="Lindblad-Toh K."/>
        </authorList>
    </citation>
    <scope>NUCLEOTIDE SEQUENCE [LARGE SCALE GENOMIC DNA]</scope>
    <source>
        <strain evidence="9 10">Isolate ISIS603380</strain>
    </source>
</reference>
<evidence type="ECO:0000313" key="9">
    <source>
        <dbReference type="Ensembl" id="ENSLAFP00000009853.4"/>
    </source>
</evidence>
<dbReference type="PANTHER" id="PTHR16024">
    <property type="entry name" value="XK-RELATED PROTEIN"/>
    <property type="match status" value="1"/>
</dbReference>
<dbReference type="AlphaFoldDB" id="G3T864"/>
<dbReference type="Proteomes" id="UP000007646">
    <property type="component" value="Unassembled WGS sequence"/>
</dbReference>
<comment type="subcellular location">
    <subcellularLocation>
        <location evidence="1">Cell membrane</location>
        <topology evidence="1">Multi-pass membrane protein</topology>
    </subcellularLocation>
    <subcellularLocation>
        <location evidence="7">Membrane</location>
        <topology evidence="7">Multi-pass membrane protein</topology>
    </subcellularLocation>
</comment>
<comment type="similarity">
    <text evidence="2 7">Belongs to the XK family.</text>
</comment>
<reference evidence="9" key="2">
    <citation type="submission" date="2025-08" db="UniProtKB">
        <authorList>
            <consortium name="Ensembl"/>
        </authorList>
    </citation>
    <scope>IDENTIFICATION</scope>
    <source>
        <strain evidence="9">Isolate ISIS603380</strain>
    </source>
</reference>
<feature type="region of interest" description="Disordered" evidence="8">
    <location>
        <begin position="288"/>
        <end position="307"/>
    </location>
</feature>
<organism evidence="9 10">
    <name type="scientific">Loxodonta africana</name>
    <name type="common">African elephant</name>
    <dbReference type="NCBI Taxonomy" id="9785"/>
    <lineage>
        <taxon>Eukaryota</taxon>
        <taxon>Metazoa</taxon>
        <taxon>Chordata</taxon>
        <taxon>Craniata</taxon>
        <taxon>Vertebrata</taxon>
        <taxon>Euteleostomi</taxon>
        <taxon>Mammalia</taxon>
        <taxon>Eutheria</taxon>
        <taxon>Afrotheria</taxon>
        <taxon>Proboscidea</taxon>
        <taxon>Elephantidae</taxon>
        <taxon>Loxodonta</taxon>
    </lineage>
</organism>
<evidence type="ECO:0000256" key="3">
    <source>
        <dbReference type="ARBA" id="ARBA00022475"/>
    </source>
</evidence>
<feature type="transmembrane region" description="Helical" evidence="7">
    <location>
        <begin position="104"/>
        <end position="123"/>
    </location>
</feature>
<feature type="compositionally biased region" description="Polar residues" evidence="8">
    <location>
        <begin position="328"/>
        <end position="347"/>
    </location>
</feature>
<keyword evidence="4 7" id="KW-0812">Transmembrane</keyword>
<keyword evidence="6 7" id="KW-0472">Membrane</keyword>
<dbReference type="eggNOG" id="KOG4790">
    <property type="taxonomic scope" value="Eukaryota"/>
</dbReference>
<dbReference type="InParanoid" id="G3T864"/>
<evidence type="ECO:0000256" key="2">
    <source>
        <dbReference type="ARBA" id="ARBA00008789"/>
    </source>
</evidence>
<feature type="region of interest" description="Disordered" evidence="8">
    <location>
        <begin position="456"/>
        <end position="478"/>
    </location>
</feature>
<feature type="compositionally biased region" description="Polar residues" evidence="8">
    <location>
        <begin position="456"/>
        <end position="469"/>
    </location>
</feature>
<evidence type="ECO:0000256" key="6">
    <source>
        <dbReference type="ARBA" id="ARBA00023136"/>
    </source>
</evidence>
<accession>G3T864</accession>
<dbReference type="GeneTree" id="ENSGT01140000282533"/>
<evidence type="ECO:0000256" key="8">
    <source>
        <dbReference type="SAM" id="MobiDB-lite"/>
    </source>
</evidence>
<dbReference type="HOGENOM" id="CLU_025738_1_0_1"/>
<evidence type="ECO:0000256" key="1">
    <source>
        <dbReference type="ARBA" id="ARBA00004651"/>
    </source>
</evidence>
<feature type="compositionally biased region" description="Polar residues" evidence="8">
    <location>
        <begin position="288"/>
        <end position="299"/>
    </location>
</feature>
<dbReference type="GO" id="GO:0005886">
    <property type="term" value="C:plasma membrane"/>
    <property type="evidence" value="ECO:0007669"/>
    <property type="project" value="UniProtKB-SubCell"/>
</dbReference>
<feature type="region of interest" description="Disordered" evidence="8">
    <location>
        <begin position="328"/>
        <end position="349"/>
    </location>
</feature>
<proteinExistence type="inferred from homology"/>
<evidence type="ECO:0000256" key="5">
    <source>
        <dbReference type="ARBA" id="ARBA00022989"/>
    </source>
</evidence>
<protein>
    <recommendedName>
        <fullName evidence="7">XK-related protein</fullName>
    </recommendedName>
</protein>
<evidence type="ECO:0000256" key="4">
    <source>
        <dbReference type="ARBA" id="ARBA00022692"/>
    </source>
</evidence>
<dbReference type="InterPro" id="IPR018629">
    <property type="entry name" value="XK-rel"/>
</dbReference>
<dbReference type="InterPro" id="IPR050895">
    <property type="entry name" value="XK-related_scramblase"/>
</dbReference>
<feature type="transmembrane region" description="Helical" evidence="7">
    <location>
        <begin position="18"/>
        <end position="38"/>
    </location>
</feature>
<evidence type="ECO:0000313" key="10">
    <source>
        <dbReference type="Proteomes" id="UP000007646"/>
    </source>
</evidence>
<reference evidence="9" key="3">
    <citation type="submission" date="2025-09" db="UniProtKB">
        <authorList>
            <consortium name="Ensembl"/>
        </authorList>
    </citation>
    <scope>IDENTIFICATION</scope>
    <source>
        <strain evidence="9">Isolate ISIS603380</strain>
    </source>
</reference>
<dbReference type="Ensembl" id="ENSLAFT00000011791.4">
    <property type="protein sequence ID" value="ENSLAFP00000009853.4"/>
    <property type="gene ID" value="ENSLAFG00000011788.4"/>
</dbReference>
<keyword evidence="5 7" id="KW-1133">Transmembrane helix</keyword>
<feature type="transmembrane region" description="Helical" evidence="7">
    <location>
        <begin position="129"/>
        <end position="154"/>
    </location>
</feature>
<sequence length="530" mass="58083">VKPGHLSMPWAAPLCQQFWRMGMLGAHVLSLVLFYKAYHVWVLVVGGKPIIVSTFGDFFPSSAEVFSSCRWRCSYTVFKYTIFELCQHSKFNFKDVNNWKKLQSCYIMLMENIVLLLLAPYFLREASWSSLWMTACVMSGFVIGSVSLVIYYSLLHPKSTDIWQSFIRKSCGIAGGDKTEKESSLRAAAPAEERMESPDVCQGKGSELTCLGTSPSPEQDPPQAGLGSQVAKEDSSLGHHHWLLVKLALKIGNVSKINAASGDENAGCFCPLVWQSSQHCNQQRKPFFSQQEFPSSPWDTQALKKGSEVECAPKAEAKPLATSSYVSFTSDHHNSAPTQNLSATQGEDSPKEGVVILLHEAVAPEAQGRGVNGQPREGEGQESSTLYFSAIKEGTVPSHQECKASPQMFHSGRRLGKSNPAQAASPQPVVKPFPISMAGISPILGMGPGKTFCPSTDFSGGTPGSSDCGEQQEPPRNLNDHAIVDTWMSLLKPRLRLGDEPCITSTPKSESIQRDCSWKKNNYAHCSFFL</sequence>
<dbReference type="FunCoup" id="G3T864">
    <property type="interactions" value="164"/>
</dbReference>
<keyword evidence="3" id="KW-1003">Cell membrane</keyword>
<feature type="region of interest" description="Disordered" evidence="8">
    <location>
        <begin position="211"/>
        <end position="231"/>
    </location>
</feature>
<name>G3T864_LOXAF</name>
<keyword evidence="10" id="KW-1185">Reference proteome</keyword>
<dbReference type="Pfam" id="PF09815">
    <property type="entry name" value="XK-related"/>
    <property type="match status" value="1"/>
</dbReference>
<dbReference type="OMA" id="VDSTCHW"/>
<dbReference type="PANTHER" id="PTHR16024:SF15">
    <property type="entry name" value="XK-RELATED PROTEIN 5"/>
    <property type="match status" value="1"/>
</dbReference>